<dbReference type="AlphaFoldDB" id="W9XV64"/>
<feature type="compositionally biased region" description="Acidic residues" evidence="1">
    <location>
        <begin position="230"/>
        <end position="239"/>
    </location>
</feature>
<evidence type="ECO:0000256" key="1">
    <source>
        <dbReference type="SAM" id="MobiDB-lite"/>
    </source>
</evidence>
<evidence type="ECO:0000313" key="3">
    <source>
        <dbReference type="Proteomes" id="UP000019478"/>
    </source>
</evidence>
<reference evidence="2 3" key="1">
    <citation type="submission" date="2013-03" db="EMBL/GenBank/DDBJ databases">
        <title>The Genome Sequence of Capronia epimyces CBS 606.96.</title>
        <authorList>
            <consortium name="The Broad Institute Genomics Platform"/>
            <person name="Cuomo C."/>
            <person name="de Hoog S."/>
            <person name="Gorbushina A."/>
            <person name="Walker B."/>
            <person name="Young S.K."/>
            <person name="Zeng Q."/>
            <person name="Gargeya S."/>
            <person name="Fitzgerald M."/>
            <person name="Haas B."/>
            <person name="Abouelleil A."/>
            <person name="Allen A.W."/>
            <person name="Alvarado L."/>
            <person name="Arachchi H.M."/>
            <person name="Berlin A.M."/>
            <person name="Chapman S.B."/>
            <person name="Gainer-Dewar J."/>
            <person name="Goldberg J."/>
            <person name="Griggs A."/>
            <person name="Gujja S."/>
            <person name="Hansen M."/>
            <person name="Howarth C."/>
            <person name="Imamovic A."/>
            <person name="Ireland A."/>
            <person name="Larimer J."/>
            <person name="McCowan C."/>
            <person name="Murphy C."/>
            <person name="Pearson M."/>
            <person name="Poon T.W."/>
            <person name="Priest M."/>
            <person name="Roberts A."/>
            <person name="Saif S."/>
            <person name="Shea T."/>
            <person name="Sisk P."/>
            <person name="Sykes S."/>
            <person name="Wortman J."/>
            <person name="Nusbaum C."/>
            <person name="Birren B."/>
        </authorList>
    </citation>
    <scope>NUCLEOTIDE SEQUENCE [LARGE SCALE GENOMIC DNA]</scope>
    <source>
        <strain evidence="2 3">CBS 606.96</strain>
    </source>
</reference>
<organism evidence="2 3">
    <name type="scientific">Capronia epimyces CBS 606.96</name>
    <dbReference type="NCBI Taxonomy" id="1182542"/>
    <lineage>
        <taxon>Eukaryota</taxon>
        <taxon>Fungi</taxon>
        <taxon>Dikarya</taxon>
        <taxon>Ascomycota</taxon>
        <taxon>Pezizomycotina</taxon>
        <taxon>Eurotiomycetes</taxon>
        <taxon>Chaetothyriomycetidae</taxon>
        <taxon>Chaetothyriales</taxon>
        <taxon>Herpotrichiellaceae</taxon>
        <taxon>Capronia</taxon>
    </lineage>
</organism>
<keyword evidence="3" id="KW-1185">Reference proteome</keyword>
<proteinExistence type="predicted"/>
<feature type="region of interest" description="Disordered" evidence="1">
    <location>
        <begin position="229"/>
        <end position="269"/>
    </location>
</feature>
<name>W9XV64_9EURO</name>
<feature type="compositionally biased region" description="Basic and acidic residues" evidence="1">
    <location>
        <begin position="311"/>
        <end position="322"/>
    </location>
</feature>
<dbReference type="EMBL" id="AMGY01000006">
    <property type="protein sequence ID" value="EXJ80861.1"/>
    <property type="molecule type" value="Genomic_DNA"/>
</dbReference>
<dbReference type="HOGENOM" id="CLU_063702_0_0_1"/>
<dbReference type="OrthoDB" id="4153356at2759"/>
<feature type="region of interest" description="Disordered" evidence="1">
    <location>
        <begin position="304"/>
        <end position="329"/>
    </location>
</feature>
<accession>W9XV64</accession>
<dbReference type="RefSeq" id="XP_007735449.1">
    <property type="nucleotide sequence ID" value="XM_007737259.1"/>
</dbReference>
<dbReference type="GeneID" id="19171249"/>
<dbReference type="Proteomes" id="UP000019478">
    <property type="component" value="Unassembled WGS sequence"/>
</dbReference>
<evidence type="ECO:0000313" key="2">
    <source>
        <dbReference type="EMBL" id="EXJ80861.1"/>
    </source>
</evidence>
<gene>
    <name evidence="2" type="ORF">A1O3_07147</name>
</gene>
<sequence>MRAALSKSPENKWAHVDINYSSPIWEERVEASEVFIIPTVFSGQGTRLLLSIAEQGIADLANIASELKRNATATAESLNIVRSHWLQQLAKMRSVLGLDFDEEETRAYAHQMFLPYELKAIQCKQTCDLAEHIVDRFVQLQKLARSVLAKQEEKGQQITKTPEGVKKLTIGIKCIDSVWLDITRSWFRLSRALEQIRGAEMMLAETDQHEESAEELEAAHVLDEITSTMEADDESEGDDGTTMPEQVHHSLEGGESATSATPSPTPSGDKISFAKAFEIMNINAVGIEEKEALVATADNIEAGGNAAGQARDSDEPNGKQDSDAGIISS</sequence>
<protein>
    <submittedName>
        <fullName evidence="2">Uncharacterized protein</fullName>
    </submittedName>
</protein>
<comment type="caution">
    <text evidence="2">The sequence shown here is derived from an EMBL/GenBank/DDBJ whole genome shotgun (WGS) entry which is preliminary data.</text>
</comment>